<dbReference type="RefSeq" id="WP_062470451.1">
    <property type="nucleotide sequence ID" value="NZ_BBYN01000020.1"/>
</dbReference>
<comment type="function">
    <text evidence="10">Catalyzes the transfer of an acyl group from acyl-phosphate (acyl-PO(4)) to glycerol-3-phosphate (G3P) to form lysophosphatidic acid (LPA). This enzyme utilizes acyl-phosphate as fatty acyl donor, but not acyl-CoA or acyl-ACP.</text>
</comment>
<comment type="subunit">
    <text evidence="10">Probably interacts with PlsX.</text>
</comment>
<feature type="transmembrane region" description="Helical" evidence="10">
    <location>
        <begin position="139"/>
        <end position="172"/>
    </location>
</feature>
<keyword evidence="8 10" id="KW-0594">Phospholipid biosynthesis</keyword>
<dbReference type="HAMAP" id="MF_01043">
    <property type="entry name" value="PlsY"/>
    <property type="match status" value="1"/>
</dbReference>
<dbReference type="Pfam" id="PF02660">
    <property type="entry name" value="G3P_acyltransf"/>
    <property type="match status" value="1"/>
</dbReference>
<evidence type="ECO:0000256" key="7">
    <source>
        <dbReference type="ARBA" id="ARBA00023136"/>
    </source>
</evidence>
<evidence type="ECO:0000256" key="9">
    <source>
        <dbReference type="ARBA" id="ARBA00023264"/>
    </source>
</evidence>
<feature type="transmembrane region" description="Helical" evidence="10">
    <location>
        <begin position="111"/>
        <end position="133"/>
    </location>
</feature>
<dbReference type="SMART" id="SM01207">
    <property type="entry name" value="G3P_acyltransf"/>
    <property type="match status" value="1"/>
</dbReference>
<dbReference type="PANTHER" id="PTHR30309">
    <property type="entry name" value="INNER MEMBRANE PROTEIN YGIH"/>
    <property type="match status" value="1"/>
</dbReference>
<dbReference type="GO" id="GO:0005886">
    <property type="term" value="C:plasma membrane"/>
    <property type="evidence" value="ECO:0007669"/>
    <property type="project" value="UniProtKB-SubCell"/>
</dbReference>
<comment type="pathway">
    <text evidence="10">Lipid metabolism; phospholipid metabolism.</text>
</comment>
<evidence type="ECO:0000256" key="10">
    <source>
        <dbReference type="HAMAP-Rule" id="MF_01043"/>
    </source>
</evidence>
<keyword evidence="7 10" id="KW-0472">Membrane</keyword>
<dbReference type="PANTHER" id="PTHR30309:SF0">
    <property type="entry name" value="GLYCEROL-3-PHOSPHATE ACYLTRANSFERASE-RELATED"/>
    <property type="match status" value="1"/>
</dbReference>
<dbReference type="Proteomes" id="UP000188993">
    <property type="component" value="Chromosome"/>
</dbReference>
<comment type="similarity">
    <text evidence="10">Belongs to the PlsY family.</text>
</comment>
<keyword evidence="2 10" id="KW-0444">Lipid biosynthesis</keyword>
<feature type="transmembrane region" description="Helical" evidence="10">
    <location>
        <begin position="80"/>
        <end position="99"/>
    </location>
</feature>
<evidence type="ECO:0000256" key="6">
    <source>
        <dbReference type="ARBA" id="ARBA00023098"/>
    </source>
</evidence>
<keyword evidence="12" id="KW-1185">Reference proteome</keyword>
<comment type="subcellular location">
    <subcellularLocation>
        <location evidence="10">Cell membrane</location>
        <topology evidence="10">Multi-pass membrane protein</topology>
    </subcellularLocation>
</comment>
<evidence type="ECO:0000313" key="11">
    <source>
        <dbReference type="EMBL" id="AQS53104.1"/>
    </source>
</evidence>
<accession>A0A1S6INH4</accession>
<evidence type="ECO:0000256" key="5">
    <source>
        <dbReference type="ARBA" id="ARBA00022989"/>
    </source>
</evidence>
<dbReference type="KEGG" id="jda:BW727_100711"/>
<dbReference type="UniPathway" id="UPA00085"/>
<feature type="transmembrane region" description="Helical" evidence="10">
    <location>
        <begin position="6"/>
        <end position="27"/>
    </location>
</feature>
<evidence type="ECO:0000256" key="1">
    <source>
        <dbReference type="ARBA" id="ARBA00022475"/>
    </source>
</evidence>
<dbReference type="STRING" id="708126.BW727_100711"/>
<feature type="transmembrane region" description="Helical" evidence="10">
    <location>
        <begin position="48"/>
        <end position="74"/>
    </location>
</feature>
<gene>
    <name evidence="10 11" type="primary">plsY</name>
    <name evidence="11" type="ORF">BW727_100711</name>
</gene>
<organism evidence="11 12">
    <name type="scientific">Jeotgalibaca dankookensis</name>
    <dbReference type="NCBI Taxonomy" id="708126"/>
    <lineage>
        <taxon>Bacteria</taxon>
        <taxon>Bacillati</taxon>
        <taxon>Bacillota</taxon>
        <taxon>Bacilli</taxon>
        <taxon>Lactobacillales</taxon>
        <taxon>Carnobacteriaceae</taxon>
        <taxon>Jeotgalibaca</taxon>
    </lineage>
</organism>
<protein>
    <recommendedName>
        <fullName evidence="10">Glycerol-3-phosphate acyltransferase</fullName>
    </recommendedName>
    <alternativeName>
        <fullName evidence="10">Acyl-PO4 G3P acyltransferase</fullName>
    </alternativeName>
    <alternativeName>
        <fullName evidence="10">Acyl-phosphate--glycerol-3-phosphate acyltransferase</fullName>
    </alternativeName>
    <alternativeName>
        <fullName evidence="10">G3P acyltransferase</fullName>
        <shortName evidence="10">GPAT</shortName>
        <ecNumber evidence="10">2.3.1.275</ecNumber>
    </alternativeName>
    <alternativeName>
        <fullName evidence="10">Lysophosphatidic acid synthase</fullName>
        <shortName evidence="10">LPA synthase</shortName>
    </alternativeName>
</protein>
<keyword evidence="3 10" id="KW-0808">Transferase</keyword>
<keyword evidence="4 10" id="KW-0812">Transmembrane</keyword>
<evidence type="ECO:0000256" key="4">
    <source>
        <dbReference type="ARBA" id="ARBA00022692"/>
    </source>
</evidence>
<dbReference type="OrthoDB" id="9777124at2"/>
<evidence type="ECO:0000256" key="2">
    <source>
        <dbReference type="ARBA" id="ARBA00022516"/>
    </source>
</evidence>
<dbReference type="GO" id="GO:0008654">
    <property type="term" value="P:phospholipid biosynthetic process"/>
    <property type="evidence" value="ECO:0007669"/>
    <property type="project" value="UniProtKB-UniRule"/>
</dbReference>
<dbReference type="EMBL" id="CP019728">
    <property type="protein sequence ID" value="AQS53104.1"/>
    <property type="molecule type" value="Genomic_DNA"/>
</dbReference>
<dbReference type="AlphaFoldDB" id="A0A1S6INH4"/>
<keyword evidence="9 10" id="KW-1208">Phospholipid metabolism</keyword>
<keyword evidence="1 10" id="KW-1003">Cell membrane</keyword>
<comment type="catalytic activity">
    <reaction evidence="10">
        <text>an acyl phosphate + sn-glycerol 3-phosphate = a 1-acyl-sn-glycero-3-phosphate + phosphate</text>
        <dbReference type="Rhea" id="RHEA:34075"/>
        <dbReference type="ChEBI" id="CHEBI:43474"/>
        <dbReference type="ChEBI" id="CHEBI:57597"/>
        <dbReference type="ChEBI" id="CHEBI:57970"/>
        <dbReference type="ChEBI" id="CHEBI:59918"/>
        <dbReference type="EC" id="2.3.1.275"/>
    </reaction>
</comment>
<proteinExistence type="inferred from homology"/>
<dbReference type="EC" id="2.3.1.275" evidence="10"/>
<dbReference type="GO" id="GO:0043772">
    <property type="term" value="F:acyl-phosphate glycerol-3-phosphate acyltransferase activity"/>
    <property type="evidence" value="ECO:0007669"/>
    <property type="project" value="UniProtKB-UniRule"/>
</dbReference>
<evidence type="ECO:0000313" key="12">
    <source>
        <dbReference type="Proteomes" id="UP000188993"/>
    </source>
</evidence>
<reference evidence="11 12" key="1">
    <citation type="journal article" date="2014" name="Int. J. Syst. Evol. Microbiol.">
        <title>Jeotgalibaca dankookensis gen. nov., sp. nov., a member of the family Carnobacteriaceae, isolated from seujeot (Korean traditional food).</title>
        <authorList>
            <person name="Lee D.G."/>
            <person name="Trujillo M.E."/>
            <person name="Kang H."/>
            <person name="Ahn T.Y."/>
        </authorList>
    </citation>
    <scope>NUCLEOTIDE SEQUENCE [LARGE SCALE GENOMIC DNA]</scope>
    <source>
        <strain evidence="11 12">EX-07</strain>
    </source>
</reference>
<name>A0A1S6INH4_9LACT</name>
<keyword evidence="11" id="KW-0012">Acyltransferase</keyword>
<evidence type="ECO:0000256" key="8">
    <source>
        <dbReference type="ARBA" id="ARBA00023209"/>
    </source>
</evidence>
<evidence type="ECO:0000256" key="3">
    <source>
        <dbReference type="ARBA" id="ARBA00022679"/>
    </source>
</evidence>
<dbReference type="NCBIfam" id="TIGR00023">
    <property type="entry name" value="glycerol-3-phosphate 1-O-acyltransferase PlsY"/>
    <property type="match status" value="1"/>
</dbReference>
<sequence length="202" mass="22057">MISAIVVILAYLLGSIPSGVWIGKLFYKIDIREHGSGNMGTTNTFRVLGTKAGVIVLIMDILKGSLATLLPALLGAEIHPLLAGVFAAIGHTIPIFAGFRGGKAVATSAGMLLAYNPLFFILSISCFLIYLYFSSMVSFSSITACISAMILSLFFGDLWLILVTFALSSYIIFRHRSNIQRIRNGTESMIPFGRNYKRHNQK</sequence>
<keyword evidence="6 10" id="KW-0443">Lipid metabolism</keyword>
<dbReference type="InterPro" id="IPR003811">
    <property type="entry name" value="G3P_acylTferase_PlsY"/>
</dbReference>
<keyword evidence="5 10" id="KW-1133">Transmembrane helix</keyword>